<keyword evidence="4" id="KW-0812">Transmembrane</keyword>
<keyword evidence="7" id="KW-1185">Reference proteome</keyword>
<dbReference type="RefSeq" id="WP_186467494.1">
    <property type="nucleotide sequence ID" value="NZ_VITK01000004.1"/>
</dbReference>
<name>A0A560DR36_9BRAD</name>
<gene>
    <name evidence="6" type="ORF">FBZ96_104552</name>
</gene>
<evidence type="ECO:0000256" key="1">
    <source>
        <dbReference type="ARBA" id="ARBA00004752"/>
    </source>
</evidence>
<evidence type="ECO:0000256" key="2">
    <source>
        <dbReference type="ARBA" id="ARBA00022679"/>
    </source>
</evidence>
<keyword evidence="4" id="KW-1133">Transmembrane helix</keyword>
<evidence type="ECO:0000256" key="4">
    <source>
        <dbReference type="SAM" id="Phobius"/>
    </source>
</evidence>
<dbReference type="Gene3D" id="1.10.3810.10">
    <property type="entry name" value="Biosynthetic peptidoglycan transglycosylase-like"/>
    <property type="match status" value="1"/>
</dbReference>
<dbReference type="SUPFAM" id="SSF53955">
    <property type="entry name" value="Lysozyme-like"/>
    <property type="match status" value="1"/>
</dbReference>
<dbReference type="PANTHER" id="PTHR32282">
    <property type="entry name" value="BINDING PROTEIN TRANSPEPTIDASE, PUTATIVE-RELATED"/>
    <property type="match status" value="1"/>
</dbReference>
<feature type="region of interest" description="Disordered" evidence="3">
    <location>
        <begin position="238"/>
        <end position="257"/>
    </location>
</feature>
<dbReference type="AlphaFoldDB" id="A0A560DR36"/>
<sequence length="257" mass="28406">MRKFLTVAAKTVLAVLPLGGIGLLALALYVVWHFEYEVGLPDVSHIAATSAAGPGCRADKQGPYTPLSQIPMLLQKAIIASEEPEFYERPTLNPYLESVLAVISNRNPRQSGITWGVTRCLVGRSANCCRGLDWHLGNAYLVNRVARAFSRDRLLEIYLNEMSLGRGSYGVAEAATAYFGKPMKMLTIEEIALLAVLHRTPQIAMRRNDLARDWRDRVIDRMLQAALISEAEADGARQRPVEFRDMPTAAPAGQRSL</sequence>
<keyword evidence="2" id="KW-0808">Transferase</keyword>
<protein>
    <submittedName>
        <fullName evidence="6">Penicillin-binding protein 1A</fullName>
    </submittedName>
</protein>
<dbReference type="InterPro" id="IPR023346">
    <property type="entry name" value="Lysozyme-like_dom_sf"/>
</dbReference>
<dbReference type="Pfam" id="PF00912">
    <property type="entry name" value="Transgly"/>
    <property type="match status" value="1"/>
</dbReference>
<dbReference type="InterPro" id="IPR036950">
    <property type="entry name" value="PBP_transglycosylase"/>
</dbReference>
<evidence type="ECO:0000256" key="3">
    <source>
        <dbReference type="SAM" id="MobiDB-lite"/>
    </source>
</evidence>
<keyword evidence="4" id="KW-0472">Membrane</keyword>
<dbReference type="InterPro" id="IPR001264">
    <property type="entry name" value="Glyco_trans_51"/>
</dbReference>
<feature type="domain" description="Glycosyl transferase family 51" evidence="5">
    <location>
        <begin position="59"/>
        <end position="222"/>
    </location>
</feature>
<dbReference type="GO" id="GO:0008955">
    <property type="term" value="F:peptidoglycan glycosyltransferase activity"/>
    <property type="evidence" value="ECO:0007669"/>
    <property type="project" value="TreeGrafter"/>
</dbReference>
<proteinExistence type="predicted"/>
<dbReference type="GO" id="GO:0009252">
    <property type="term" value="P:peptidoglycan biosynthetic process"/>
    <property type="evidence" value="ECO:0007669"/>
    <property type="project" value="TreeGrafter"/>
</dbReference>
<evidence type="ECO:0000313" key="7">
    <source>
        <dbReference type="Proteomes" id="UP000319949"/>
    </source>
</evidence>
<evidence type="ECO:0000259" key="5">
    <source>
        <dbReference type="Pfam" id="PF00912"/>
    </source>
</evidence>
<dbReference type="InterPro" id="IPR050396">
    <property type="entry name" value="Glycosyltr_51/Transpeptidase"/>
</dbReference>
<dbReference type="PANTHER" id="PTHR32282:SF33">
    <property type="entry name" value="PEPTIDOGLYCAN GLYCOSYLTRANSFERASE"/>
    <property type="match status" value="1"/>
</dbReference>
<comment type="caution">
    <text evidence="6">The sequence shown here is derived from an EMBL/GenBank/DDBJ whole genome shotgun (WGS) entry which is preliminary data.</text>
</comment>
<evidence type="ECO:0000313" key="6">
    <source>
        <dbReference type="EMBL" id="TWA99576.1"/>
    </source>
</evidence>
<reference evidence="6 7" key="1">
    <citation type="submission" date="2019-06" db="EMBL/GenBank/DDBJ databases">
        <title>Genomic Encyclopedia of Type Strains, Phase IV (KMG-V): Genome sequencing to study the core and pangenomes of soil and plant-associated prokaryotes.</title>
        <authorList>
            <person name="Whitman W."/>
        </authorList>
    </citation>
    <scope>NUCLEOTIDE SEQUENCE [LARGE SCALE GENOMIC DNA]</scope>
    <source>
        <strain evidence="6 7">BR 510</strain>
    </source>
</reference>
<feature type="transmembrane region" description="Helical" evidence="4">
    <location>
        <begin position="12"/>
        <end position="32"/>
    </location>
</feature>
<organism evidence="6 7">
    <name type="scientific">Bradyrhizobium stylosanthis</name>
    <dbReference type="NCBI Taxonomy" id="1803665"/>
    <lineage>
        <taxon>Bacteria</taxon>
        <taxon>Pseudomonadati</taxon>
        <taxon>Pseudomonadota</taxon>
        <taxon>Alphaproteobacteria</taxon>
        <taxon>Hyphomicrobiales</taxon>
        <taxon>Nitrobacteraceae</taxon>
        <taxon>Bradyrhizobium</taxon>
    </lineage>
</organism>
<dbReference type="Proteomes" id="UP000319949">
    <property type="component" value="Unassembled WGS sequence"/>
</dbReference>
<accession>A0A560DR36</accession>
<dbReference type="GO" id="GO:0030288">
    <property type="term" value="C:outer membrane-bounded periplasmic space"/>
    <property type="evidence" value="ECO:0007669"/>
    <property type="project" value="TreeGrafter"/>
</dbReference>
<comment type="pathway">
    <text evidence="1">Cell wall biogenesis; peptidoglycan biosynthesis.</text>
</comment>
<dbReference type="EMBL" id="VITK01000004">
    <property type="protein sequence ID" value="TWA99576.1"/>
    <property type="molecule type" value="Genomic_DNA"/>
</dbReference>